<keyword evidence="4" id="KW-0288">FMN</keyword>
<feature type="domain" description="Nitroreductase" evidence="7">
    <location>
        <begin position="9"/>
        <end position="59"/>
    </location>
</feature>
<dbReference type="GO" id="GO:0016491">
    <property type="term" value="F:oxidoreductase activity"/>
    <property type="evidence" value="ECO:0007669"/>
    <property type="project" value="UniProtKB-KW"/>
</dbReference>
<keyword evidence="9" id="KW-1185">Reference proteome</keyword>
<organism evidence="8 9">
    <name type="scientific">Bilophila wadsworthia (strain 3_1_6)</name>
    <dbReference type="NCBI Taxonomy" id="563192"/>
    <lineage>
        <taxon>Bacteria</taxon>
        <taxon>Pseudomonadati</taxon>
        <taxon>Thermodesulfobacteriota</taxon>
        <taxon>Desulfovibrionia</taxon>
        <taxon>Desulfovibrionales</taxon>
        <taxon>Desulfovibrionaceae</taxon>
        <taxon>Bilophila</taxon>
    </lineage>
</organism>
<evidence type="ECO:0000256" key="1">
    <source>
        <dbReference type="ARBA" id="ARBA00001917"/>
    </source>
</evidence>
<name>E5Y4T2_BILW3</name>
<feature type="compositionally biased region" description="Basic and acidic residues" evidence="6">
    <location>
        <begin position="149"/>
        <end position="164"/>
    </location>
</feature>
<comment type="similarity">
    <text evidence="2">Belongs to the nitroreductase family.</text>
</comment>
<feature type="domain" description="Nitroreductase" evidence="7">
    <location>
        <begin position="89"/>
        <end position="146"/>
    </location>
</feature>
<evidence type="ECO:0000313" key="8">
    <source>
        <dbReference type="EMBL" id="EFV44965.1"/>
    </source>
</evidence>
<dbReference type="GeneID" id="78086327"/>
<evidence type="ECO:0000259" key="7">
    <source>
        <dbReference type="Pfam" id="PF00881"/>
    </source>
</evidence>
<gene>
    <name evidence="8" type="ORF">HMPREF0179_01195</name>
</gene>
<dbReference type="STRING" id="563192.HMPREF0179_01195"/>
<evidence type="ECO:0000256" key="3">
    <source>
        <dbReference type="ARBA" id="ARBA00022630"/>
    </source>
</evidence>
<dbReference type="PANTHER" id="PTHR43673">
    <property type="entry name" value="NAD(P)H NITROREDUCTASE YDGI-RELATED"/>
    <property type="match status" value="1"/>
</dbReference>
<feature type="region of interest" description="Disordered" evidence="6">
    <location>
        <begin position="149"/>
        <end position="172"/>
    </location>
</feature>
<protein>
    <recommendedName>
        <fullName evidence="7">Nitroreductase domain-containing protein</fullName>
    </recommendedName>
</protein>
<dbReference type="InterPro" id="IPR000415">
    <property type="entry name" value="Nitroreductase-like"/>
</dbReference>
<comment type="caution">
    <text evidence="8">The sequence shown here is derived from an EMBL/GenBank/DDBJ whole genome shotgun (WGS) entry which is preliminary data.</text>
</comment>
<dbReference type="SUPFAM" id="SSF55469">
    <property type="entry name" value="FMN-dependent nitroreductase-like"/>
    <property type="match status" value="1"/>
</dbReference>
<comment type="cofactor">
    <cofactor evidence="1">
        <name>FMN</name>
        <dbReference type="ChEBI" id="CHEBI:58210"/>
    </cofactor>
</comment>
<dbReference type="RefSeq" id="WP_005026139.1">
    <property type="nucleotide sequence ID" value="NZ_KE150238.1"/>
</dbReference>
<dbReference type="OrthoDB" id="9802510at2"/>
<dbReference type="Gene3D" id="3.40.109.10">
    <property type="entry name" value="NADH Oxidase"/>
    <property type="match status" value="1"/>
</dbReference>
<proteinExistence type="inferred from homology"/>
<sequence>MNDFLSLAQKRYAVRSYLPKPVEAEKLERILEAGRVAPTAKNTQPFRFLVVQHPERLKKLSACTNVKGYPLAIIVCSVASEVWVRPFDGKSKPDTDAAIAATHMLLEATDLGLGSCWLMHFDPAPIREQFRIPEGTEPEYILAIGYPAEDSHPSERHTKRKPLEDLVVEESF</sequence>
<evidence type="ECO:0000256" key="5">
    <source>
        <dbReference type="ARBA" id="ARBA00023002"/>
    </source>
</evidence>
<dbReference type="EMBL" id="ADCP02000001">
    <property type="protein sequence ID" value="EFV44965.1"/>
    <property type="molecule type" value="Genomic_DNA"/>
</dbReference>
<evidence type="ECO:0000256" key="2">
    <source>
        <dbReference type="ARBA" id="ARBA00007118"/>
    </source>
</evidence>
<evidence type="ECO:0000256" key="6">
    <source>
        <dbReference type="SAM" id="MobiDB-lite"/>
    </source>
</evidence>
<dbReference type="AlphaFoldDB" id="E5Y4T2"/>
<keyword evidence="5" id="KW-0560">Oxidoreductase</keyword>
<dbReference type="eggNOG" id="COG0778">
    <property type="taxonomic scope" value="Bacteria"/>
</dbReference>
<keyword evidence="3" id="KW-0285">Flavoprotein</keyword>
<dbReference type="InterPro" id="IPR029479">
    <property type="entry name" value="Nitroreductase"/>
</dbReference>
<dbReference type="Proteomes" id="UP000006034">
    <property type="component" value="Unassembled WGS sequence"/>
</dbReference>
<reference evidence="8 9" key="1">
    <citation type="submission" date="2010-10" db="EMBL/GenBank/DDBJ databases">
        <authorList>
            <consortium name="The Broad Institute Genome Sequencing Platform"/>
            <person name="Ward D."/>
            <person name="Earl A."/>
            <person name="Feldgarden M."/>
            <person name="Young S.K."/>
            <person name="Gargeya S."/>
            <person name="Zeng Q."/>
            <person name="Alvarado L."/>
            <person name="Berlin A."/>
            <person name="Bochicchio J."/>
            <person name="Chapman S.B."/>
            <person name="Chen Z."/>
            <person name="Freedman E."/>
            <person name="Gellesch M."/>
            <person name="Goldberg J."/>
            <person name="Griggs A."/>
            <person name="Gujja S."/>
            <person name="Heilman E."/>
            <person name="Heiman D."/>
            <person name="Howarth C."/>
            <person name="Mehta T."/>
            <person name="Neiman D."/>
            <person name="Pearson M."/>
            <person name="Roberts A."/>
            <person name="Saif S."/>
            <person name="Shea T."/>
            <person name="Shenoy N."/>
            <person name="Sisk P."/>
            <person name="Stolte C."/>
            <person name="Sykes S."/>
            <person name="White J."/>
            <person name="Yandava C."/>
            <person name="Allen-Vercoe E."/>
            <person name="Sibley C."/>
            <person name="Ambrose C.E."/>
            <person name="Strauss J."/>
            <person name="Daigneault M."/>
            <person name="Haas B."/>
            <person name="Nusbaum C."/>
            <person name="Birren B."/>
        </authorList>
    </citation>
    <scope>NUCLEOTIDE SEQUENCE [LARGE SCALE GENOMIC DNA]</scope>
    <source>
        <strain evidence="8 9">3_1_6</strain>
    </source>
</reference>
<evidence type="ECO:0000256" key="4">
    <source>
        <dbReference type="ARBA" id="ARBA00022643"/>
    </source>
</evidence>
<dbReference type="PANTHER" id="PTHR43673:SF2">
    <property type="entry name" value="NITROREDUCTASE"/>
    <property type="match status" value="1"/>
</dbReference>
<accession>E5Y4T2</accession>
<reference evidence="8 9" key="2">
    <citation type="submission" date="2013-04" db="EMBL/GenBank/DDBJ databases">
        <title>The Genome Sequence of Bilophila wadsworthia 3_1_6.</title>
        <authorList>
            <consortium name="The Broad Institute Genomics Platform"/>
            <person name="Earl A."/>
            <person name="Ward D."/>
            <person name="Feldgarden M."/>
            <person name="Gevers D."/>
            <person name="Sibley C."/>
            <person name="Strauss J."/>
            <person name="Allen-Vercoe E."/>
            <person name="Walker B."/>
            <person name="Young S."/>
            <person name="Zeng Q."/>
            <person name="Gargeya S."/>
            <person name="Fitzgerald M."/>
            <person name="Haas B."/>
            <person name="Abouelleil A."/>
            <person name="Allen A.W."/>
            <person name="Alvarado L."/>
            <person name="Arachchi H.M."/>
            <person name="Berlin A.M."/>
            <person name="Chapman S.B."/>
            <person name="Gainer-Dewar J."/>
            <person name="Goldberg J."/>
            <person name="Griggs A."/>
            <person name="Gujja S."/>
            <person name="Hansen M."/>
            <person name="Howarth C."/>
            <person name="Imamovic A."/>
            <person name="Ireland A."/>
            <person name="Larimer J."/>
            <person name="McCowan C."/>
            <person name="Murphy C."/>
            <person name="Pearson M."/>
            <person name="Poon T.W."/>
            <person name="Priest M."/>
            <person name="Roberts A."/>
            <person name="Saif S."/>
            <person name="Shea T."/>
            <person name="Sisk P."/>
            <person name="Sykes S."/>
            <person name="Wortman J."/>
            <person name="Nusbaum C."/>
            <person name="Birren B."/>
        </authorList>
    </citation>
    <scope>NUCLEOTIDE SEQUENCE [LARGE SCALE GENOMIC DNA]</scope>
    <source>
        <strain evidence="8 9">3_1_6</strain>
    </source>
</reference>
<dbReference type="CDD" id="cd20609">
    <property type="entry name" value="nitroreductase"/>
    <property type="match status" value="1"/>
</dbReference>
<dbReference type="Pfam" id="PF00881">
    <property type="entry name" value="Nitroreductase"/>
    <property type="match status" value="2"/>
</dbReference>
<evidence type="ECO:0000313" key="9">
    <source>
        <dbReference type="Proteomes" id="UP000006034"/>
    </source>
</evidence>
<dbReference type="HOGENOM" id="CLU_070764_7_1_7"/>